<evidence type="ECO:0000256" key="4">
    <source>
        <dbReference type="ARBA" id="ARBA00022842"/>
    </source>
</evidence>
<dbReference type="InterPro" id="IPR051600">
    <property type="entry name" value="Beta-PGM-like"/>
</dbReference>
<dbReference type="Pfam" id="PF00702">
    <property type="entry name" value="Hydrolase"/>
    <property type="match status" value="1"/>
</dbReference>
<accession>A0A6J4G8Y1</accession>
<dbReference type="EC" id="3.1.3.68" evidence="6"/>
<dbReference type="PANTHER" id="PTHR46193">
    <property type="entry name" value="6-PHOSPHOGLUCONATE PHOSPHATASE"/>
    <property type="match status" value="1"/>
</dbReference>
<evidence type="ECO:0000256" key="2">
    <source>
        <dbReference type="ARBA" id="ARBA00006171"/>
    </source>
</evidence>
<evidence type="ECO:0000256" key="1">
    <source>
        <dbReference type="ARBA" id="ARBA00001946"/>
    </source>
</evidence>
<dbReference type="RefSeq" id="WP_173969481.1">
    <property type="nucleotide sequence ID" value="NZ_CADCSU010000043.1"/>
</dbReference>
<evidence type="ECO:0000313" key="7">
    <source>
        <dbReference type="Proteomes" id="UP000479938"/>
    </source>
</evidence>
<dbReference type="SFLD" id="SFLDG01129">
    <property type="entry name" value="C1.5:_HAD__Beta-PGM__Phosphata"/>
    <property type="match status" value="1"/>
</dbReference>
<dbReference type="InterPro" id="IPR023214">
    <property type="entry name" value="HAD_sf"/>
</dbReference>
<dbReference type="Gene3D" id="3.40.50.1000">
    <property type="entry name" value="HAD superfamily/HAD-like"/>
    <property type="match status" value="1"/>
</dbReference>
<reference evidence="6 7" key="1">
    <citation type="submission" date="2020-02" db="EMBL/GenBank/DDBJ databases">
        <authorList>
            <person name="Criscuolo A."/>
        </authorList>
    </citation>
    <scope>NUCLEOTIDE SEQUENCE [LARGE SCALE GENOMIC DNA]</scope>
    <source>
        <strain evidence="6">CIP105534</strain>
    </source>
</reference>
<evidence type="ECO:0000313" key="6">
    <source>
        <dbReference type="EMBL" id="CAA9195613.1"/>
    </source>
</evidence>
<comment type="cofactor">
    <cofactor evidence="1">
        <name>Mg(2+)</name>
        <dbReference type="ChEBI" id="CHEBI:18420"/>
    </cofactor>
</comment>
<evidence type="ECO:0000256" key="5">
    <source>
        <dbReference type="ARBA" id="ARBA00023277"/>
    </source>
</evidence>
<dbReference type="NCBIfam" id="NF008087">
    <property type="entry name" value="PRK10826.1"/>
    <property type="match status" value="1"/>
</dbReference>
<dbReference type="PRINTS" id="PR00413">
    <property type="entry name" value="HADHALOGNASE"/>
</dbReference>
<dbReference type="PANTHER" id="PTHR46193:SF18">
    <property type="entry name" value="HEXITOL PHOSPHATASE B"/>
    <property type="match status" value="1"/>
</dbReference>
<keyword evidence="4" id="KW-0460">Magnesium</keyword>
<gene>
    <name evidence="6" type="primary">hxpB</name>
    <name evidence="6" type="ORF">FLA105534_00733</name>
</gene>
<dbReference type="NCBIfam" id="TIGR01509">
    <property type="entry name" value="HAD-SF-IA-v3"/>
    <property type="match status" value="1"/>
</dbReference>
<evidence type="ECO:0000256" key="3">
    <source>
        <dbReference type="ARBA" id="ARBA00022723"/>
    </source>
</evidence>
<dbReference type="Gene3D" id="1.10.150.240">
    <property type="entry name" value="Putative phosphatase, domain 2"/>
    <property type="match status" value="1"/>
</dbReference>
<keyword evidence="5" id="KW-0119">Carbohydrate metabolism</keyword>
<dbReference type="GO" id="GO:0046872">
    <property type="term" value="F:metal ion binding"/>
    <property type="evidence" value="ECO:0007669"/>
    <property type="project" value="UniProtKB-KW"/>
</dbReference>
<dbReference type="Proteomes" id="UP000479938">
    <property type="component" value="Unassembled WGS sequence"/>
</dbReference>
<dbReference type="GO" id="GO:0003850">
    <property type="term" value="F:2-deoxyglucose-6-phosphatase activity"/>
    <property type="evidence" value="ECO:0007669"/>
    <property type="project" value="UniProtKB-EC"/>
</dbReference>
<dbReference type="NCBIfam" id="TIGR01549">
    <property type="entry name" value="HAD-SF-IA-v1"/>
    <property type="match status" value="1"/>
</dbReference>
<comment type="similarity">
    <text evidence="2">Belongs to the HAD-like hydrolase superfamily. CbbY/CbbZ/Gph/YieH family.</text>
</comment>
<proteinExistence type="inferred from homology"/>
<dbReference type="SFLD" id="SFLDS00003">
    <property type="entry name" value="Haloacid_Dehalogenase"/>
    <property type="match status" value="1"/>
</dbReference>
<dbReference type="SFLD" id="SFLDG01135">
    <property type="entry name" value="C1.5.6:_HAD__Beta-PGM__Phospha"/>
    <property type="match status" value="1"/>
</dbReference>
<sequence length="212" mass="23970">MKAVIFDMDGVIIDSEPFWQRAEFEIFSSLGVALEEEFTNLTKTMTTVEVTKFWYEKFPWQNKTLEEVEEMVITRVMELIEQVGGEIKGIESFIKKLKSNGFKIGLATNSPYKIIPVVLKKAGIAQYFDIIFSAEFVELGKPDPAIYLMTSKKLGINPENCIVIEDSYSGMLAAKKAGMKVVAFTNGNQDVNLSLADYKMDCFLEHQLTIFS</sequence>
<keyword evidence="6" id="KW-0378">Hydrolase</keyword>
<dbReference type="InterPro" id="IPR006439">
    <property type="entry name" value="HAD-SF_hydro_IA"/>
</dbReference>
<dbReference type="AlphaFoldDB" id="A0A6J4G8Y1"/>
<keyword evidence="7" id="KW-1185">Reference proteome</keyword>
<dbReference type="EMBL" id="CADCSU010000043">
    <property type="protein sequence ID" value="CAA9195613.1"/>
    <property type="molecule type" value="Genomic_DNA"/>
</dbReference>
<dbReference type="InterPro" id="IPR036412">
    <property type="entry name" value="HAD-like_sf"/>
</dbReference>
<dbReference type="InterPro" id="IPR023198">
    <property type="entry name" value="PGP-like_dom2"/>
</dbReference>
<organism evidence="6 7">
    <name type="scientific">Flavobacterium bizetiae</name>
    <dbReference type="NCBI Taxonomy" id="2704140"/>
    <lineage>
        <taxon>Bacteria</taxon>
        <taxon>Pseudomonadati</taxon>
        <taxon>Bacteroidota</taxon>
        <taxon>Flavobacteriia</taxon>
        <taxon>Flavobacteriales</taxon>
        <taxon>Flavobacteriaceae</taxon>
        <taxon>Flavobacterium</taxon>
    </lineage>
</organism>
<dbReference type="SUPFAM" id="SSF56784">
    <property type="entry name" value="HAD-like"/>
    <property type="match status" value="1"/>
</dbReference>
<name>A0A6J4G8Y1_9FLAO</name>
<keyword evidence="3" id="KW-0479">Metal-binding</keyword>
<protein>
    <submittedName>
        <fullName evidence="6">Hexitol phosphatase B</fullName>
        <ecNumber evidence="6">3.1.3.68</ecNumber>
    </submittedName>
</protein>